<dbReference type="InterPro" id="IPR012340">
    <property type="entry name" value="NA-bd_OB-fold"/>
</dbReference>
<dbReference type="RefSeq" id="WP_037327619.1">
    <property type="nucleotide sequence ID" value="NZ_JRMW01000033.1"/>
</dbReference>
<evidence type="ECO:0000256" key="6">
    <source>
        <dbReference type="ARBA" id="ARBA00022917"/>
    </source>
</evidence>
<dbReference type="UniPathway" id="UPA00345"/>
<dbReference type="InterPro" id="IPR020599">
    <property type="entry name" value="Transl_elong_fac_P/YeiP"/>
</dbReference>
<dbReference type="SMART" id="SM01185">
    <property type="entry name" value="EFP"/>
    <property type="match status" value="1"/>
</dbReference>
<gene>
    <name evidence="8" type="primary">efp</name>
    <name evidence="13" type="ORF">HMPREF1630_05130</name>
</gene>
<dbReference type="NCBIfam" id="NF001810">
    <property type="entry name" value="PRK00529.1"/>
    <property type="match status" value="1"/>
</dbReference>
<evidence type="ECO:0000256" key="3">
    <source>
        <dbReference type="ARBA" id="ARBA00009479"/>
    </source>
</evidence>
<evidence type="ECO:0000256" key="7">
    <source>
        <dbReference type="ARBA" id="ARBA00025469"/>
    </source>
</evidence>
<dbReference type="GO" id="GO:0003746">
    <property type="term" value="F:translation elongation factor activity"/>
    <property type="evidence" value="ECO:0007669"/>
    <property type="project" value="UniProtKB-UniRule"/>
</dbReference>
<dbReference type="HAMAP" id="MF_00141">
    <property type="entry name" value="EF_P"/>
    <property type="match status" value="1"/>
</dbReference>
<dbReference type="AlphaFoldDB" id="A0A095YC50"/>
<feature type="domain" description="Elongation factor P C-terminal" evidence="11">
    <location>
        <begin position="129"/>
        <end position="184"/>
    </location>
</feature>
<comment type="pathway">
    <text evidence="2 8">Protein biosynthesis; polypeptide chain elongation.</text>
</comment>
<dbReference type="NCBIfam" id="TIGR00038">
    <property type="entry name" value="efp"/>
    <property type="match status" value="1"/>
</dbReference>
<keyword evidence="6 8" id="KW-0648">Protein biosynthesis</keyword>
<reference evidence="13 14" key="1">
    <citation type="submission" date="2014-07" db="EMBL/GenBank/DDBJ databases">
        <authorList>
            <person name="McCorrison J."/>
            <person name="Sanka R."/>
            <person name="Torralba M."/>
            <person name="Gillis M."/>
            <person name="Haft D.H."/>
            <person name="Methe B."/>
            <person name="Sutton G."/>
            <person name="Nelson K.E."/>
        </authorList>
    </citation>
    <scope>NUCLEOTIDE SEQUENCE [LARGE SCALE GENOMIC DNA]</scope>
    <source>
        <strain evidence="13 14">S7-1-13</strain>
    </source>
</reference>
<proteinExistence type="inferred from homology"/>
<organism evidence="13 14">
    <name type="scientific">Anaerococcus lactolyticus S7-1-13</name>
    <dbReference type="NCBI Taxonomy" id="1284686"/>
    <lineage>
        <taxon>Bacteria</taxon>
        <taxon>Bacillati</taxon>
        <taxon>Bacillota</taxon>
        <taxon>Tissierellia</taxon>
        <taxon>Tissierellales</taxon>
        <taxon>Peptoniphilaceae</taxon>
        <taxon>Anaerococcus</taxon>
    </lineage>
</organism>
<dbReference type="EMBL" id="JRMW01000033">
    <property type="protein sequence ID" value="KGF04177.1"/>
    <property type="molecule type" value="Genomic_DNA"/>
</dbReference>
<dbReference type="FunFam" id="2.40.50.140:FF:000009">
    <property type="entry name" value="Elongation factor P"/>
    <property type="match status" value="1"/>
</dbReference>
<evidence type="ECO:0000259" key="12">
    <source>
        <dbReference type="SMART" id="SM01185"/>
    </source>
</evidence>
<dbReference type="CDD" id="cd04470">
    <property type="entry name" value="S1_EF-P_repeat_1"/>
    <property type="match status" value="1"/>
</dbReference>
<dbReference type="InterPro" id="IPR013185">
    <property type="entry name" value="Transl_elong_KOW-like"/>
</dbReference>
<dbReference type="InterPro" id="IPR015365">
    <property type="entry name" value="Elong-fact-P_C"/>
</dbReference>
<dbReference type="InterPro" id="IPR011768">
    <property type="entry name" value="Transl_elongation_fac_P"/>
</dbReference>
<dbReference type="Pfam" id="PF01132">
    <property type="entry name" value="EFP"/>
    <property type="match status" value="1"/>
</dbReference>
<dbReference type="OrthoDB" id="9801844at2"/>
<evidence type="ECO:0000256" key="5">
    <source>
        <dbReference type="ARBA" id="ARBA00022768"/>
    </source>
</evidence>
<dbReference type="PANTHER" id="PTHR30053">
    <property type="entry name" value="ELONGATION FACTOR P"/>
    <property type="match status" value="1"/>
</dbReference>
<evidence type="ECO:0000256" key="1">
    <source>
        <dbReference type="ARBA" id="ARBA00004496"/>
    </source>
</evidence>
<dbReference type="FunFam" id="2.30.30.30:FF:000003">
    <property type="entry name" value="Elongation factor P"/>
    <property type="match status" value="1"/>
</dbReference>
<dbReference type="InterPro" id="IPR014722">
    <property type="entry name" value="Rib_uL2_dom2"/>
</dbReference>
<evidence type="ECO:0000256" key="2">
    <source>
        <dbReference type="ARBA" id="ARBA00004815"/>
    </source>
</evidence>
<evidence type="ECO:0000256" key="9">
    <source>
        <dbReference type="NCBIfam" id="TIGR00038"/>
    </source>
</evidence>
<keyword evidence="4 8" id="KW-0963">Cytoplasm</keyword>
<dbReference type="InterPro" id="IPR008991">
    <property type="entry name" value="Translation_prot_SH3-like_sf"/>
</dbReference>
<evidence type="ECO:0000256" key="4">
    <source>
        <dbReference type="ARBA" id="ARBA00022490"/>
    </source>
</evidence>
<dbReference type="SUPFAM" id="SSF50104">
    <property type="entry name" value="Translation proteins SH3-like domain"/>
    <property type="match status" value="1"/>
</dbReference>
<comment type="function">
    <text evidence="7 8">Involved in peptide bond synthesis. Stimulates efficient translation and peptide-bond synthesis on native or reconstituted 70S ribosomes in vitro. Probably functions indirectly by altering the affinity of the ribosome for aminoacyl-tRNA, thus increasing their reactivity as acceptors for peptidyl transferase.</text>
</comment>
<accession>A0A095YC50</accession>
<keyword evidence="5 8" id="KW-0251">Elongation factor</keyword>
<dbReference type="Gene3D" id="2.30.30.30">
    <property type="match status" value="1"/>
</dbReference>
<dbReference type="Gene3D" id="2.40.50.140">
    <property type="entry name" value="Nucleic acid-binding proteins"/>
    <property type="match status" value="2"/>
</dbReference>
<dbReference type="GO" id="GO:0005829">
    <property type="term" value="C:cytosol"/>
    <property type="evidence" value="ECO:0007669"/>
    <property type="project" value="UniProtKB-ARBA"/>
</dbReference>
<dbReference type="PROSITE" id="PS01275">
    <property type="entry name" value="EFP"/>
    <property type="match status" value="1"/>
</dbReference>
<comment type="similarity">
    <text evidence="3 8 10">Belongs to the elongation factor P family.</text>
</comment>
<protein>
    <recommendedName>
        <fullName evidence="8 9">Elongation factor P</fullName>
        <shortName evidence="8">EF-P</shortName>
    </recommendedName>
</protein>
<dbReference type="PIRSF" id="PIRSF005901">
    <property type="entry name" value="EF-P"/>
    <property type="match status" value="1"/>
</dbReference>
<sequence>MISANDLRKGVTFVYDNDVYQVVDFQHVKPGKGAAFVRAKIRSVMNGGAKDVTFNPSEKFENAVISTKEMQYLYNDGQLYYFMDPESFEQIGIEEDNVKDAIIYVRENDTVLIKFYQGKPFSIDPQNFVELQVVKTEPGVKGDTATNVTKPATVETGAVINVPIFVNEGDVIKIDTRSGEYLSRV</sequence>
<dbReference type="Pfam" id="PF08207">
    <property type="entry name" value="EFP_N"/>
    <property type="match status" value="1"/>
</dbReference>
<dbReference type="InterPro" id="IPR001059">
    <property type="entry name" value="Transl_elong_P/YeiP_cen"/>
</dbReference>
<dbReference type="Pfam" id="PF09285">
    <property type="entry name" value="Elong-fact-P_C"/>
    <property type="match status" value="1"/>
</dbReference>
<dbReference type="CDD" id="cd05794">
    <property type="entry name" value="S1_EF-P_repeat_2"/>
    <property type="match status" value="1"/>
</dbReference>
<feature type="domain" description="Translation elongation factor P/YeiP central" evidence="12">
    <location>
        <begin position="67"/>
        <end position="121"/>
    </location>
</feature>
<dbReference type="GO" id="GO:0043043">
    <property type="term" value="P:peptide biosynthetic process"/>
    <property type="evidence" value="ECO:0007669"/>
    <property type="project" value="InterPro"/>
</dbReference>
<evidence type="ECO:0000313" key="14">
    <source>
        <dbReference type="Proteomes" id="UP000029579"/>
    </source>
</evidence>
<dbReference type="SUPFAM" id="SSF50249">
    <property type="entry name" value="Nucleic acid-binding proteins"/>
    <property type="match status" value="2"/>
</dbReference>
<name>A0A095YC50_9FIRM</name>
<dbReference type="PANTHER" id="PTHR30053:SF12">
    <property type="entry name" value="ELONGATION FACTOR P (EF-P) FAMILY PROTEIN"/>
    <property type="match status" value="1"/>
</dbReference>
<dbReference type="FunFam" id="2.40.50.140:FF:000004">
    <property type="entry name" value="Elongation factor P"/>
    <property type="match status" value="1"/>
</dbReference>
<comment type="subcellular location">
    <subcellularLocation>
        <location evidence="1 8">Cytoplasm</location>
    </subcellularLocation>
</comment>
<evidence type="ECO:0000256" key="10">
    <source>
        <dbReference type="RuleBase" id="RU004389"/>
    </source>
</evidence>
<evidence type="ECO:0000256" key="8">
    <source>
        <dbReference type="HAMAP-Rule" id="MF_00141"/>
    </source>
</evidence>
<evidence type="ECO:0000259" key="11">
    <source>
        <dbReference type="SMART" id="SM00841"/>
    </source>
</evidence>
<dbReference type="InterPro" id="IPR013852">
    <property type="entry name" value="Transl_elong_P/YeiP_CS"/>
</dbReference>
<evidence type="ECO:0000313" key="13">
    <source>
        <dbReference type="EMBL" id="KGF04177.1"/>
    </source>
</evidence>
<dbReference type="SMART" id="SM00841">
    <property type="entry name" value="Elong-fact-P_C"/>
    <property type="match status" value="1"/>
</dbReference>
<comment type="caution">
    <text evidence="13">The sequence shown here is derived from an EMBL/GenBank/DDBJ whole genome shotgun (WGS) entry which is preliminary data.</text>
</comment>
<dbReference type="Proteomes" id="UP000029579">
    <property type="component" value="Unassembled WGS sequence"/>
</dbReference>
<dbReference type="eggNOG" id="COG0231">
    <property type="taxonomic scope" value="Bacteria"/>
</dbReference>